<dbReference type="Gene3D" id="1.20.1290.10">
    <property type="entry name" value="AhpD-like"/>
    <property type="match status" value="1"/>
</dbReference>
<dbReference type="InterPro" id="IPR003779">
    <property type="entry name" value="CMD-like"/>
</dbReference>
<protein>
    <recommendedName>
        <fullName evidence="1">Carboxymuconolactone decarboxylase-like domain-containing protein</fullName>
    </recommendedName>
</protein>
<dbReference type="EMBL" id="JAPFFF010000025">
    <property type="protein sequence ID" value="KAK8849950.1"/>
    <property type="molecule type" value="Genomic_DNA"/>
</dbReference>
<evidence type="ECO:0000259" key="1">
    <source>
        <dbReference type="Pfam" id="PF02627"/>
    </source>
</evidence>
<keyword evidence="3" id="KW-1185">Reference proteome</keyword>
<gene>
    <name evidence="2" type="ORF">M9Y10_018543</name>
</gene>
<dbReference type="Pfam" id="PF02627">
    <property type="entry name" value="CMD"/>
    <property type="match status" value="2"/>
</dbReference>
<dbReference type="Proteomes" id="UP001470230">
    <property type="component" value="Unassembled WGS sequence"/>
</dbReference>
<dbReference type="InterPro" id="IPR052512">
    <property type="entry name" value="4CMD/NDH-1_regulator"/>
</dbReference>
<proteinExistence type="predicted"/>
<dbReference type="InterPro" id="IPR029032">
    <property type="entry name" value="AhpD-like"/>
</dbReference>
<feature type="domain" description="Carboxymuconolactone decarboxylase-like" evidence="1">
    <location>
        <begin position="171"/>
        <end position="248"/>
    </location>
</feature>
<evidence type="ECO:0000313" key="3">
    <source>
        <dbReference type="Proteomes" id="UP001470230"/>
    </source>
</evidence>
<organism evidence="2 3">
    <name type="scientific">Tritrichomonas musculus</name>
    <dbReference type="NCBI Taxonomy" id="1915356"/>
    <lineage>
        <taxon>Eukaryota</taxon>
        <taxon>Metamonada</taxon>
        <taxon>Parabasalia</taxon>
        <taxon>Tritrichomonadida</taxon>
        <taxon>Tritrichomonadidae</taxon>
        <taxon>Tritrichomonas</taxon>
    </lineage>
</organism>
<accession>A0ABR2HMN7</accession>
<evidence type="ECO:0000313" key="2">
    <source>
        <dbReference type="EMBL" id="KAK8849950.1"/>
    </source>
</evidence>
<dbReference type="PANTHER" id="PTHR33570">
    <property type="entry name" value="4-CARBOXYMUCONOLACTONE DECARBOXYLASE FAMILY PROTEIN"/>
    <property type="match status" value="1"/>
</dbReference>
<name>A0ABR2HMN7_9EUKA</name>
<sequence>MSSSSKSKRESLAEQKYNELYKDAVIPENIKKSDIYHVSNKIIYGELYQQGQLTDKNKEMIALATLTTLGTTTVLRTHIYSSLNSGLTPIEITETIYHCTPYVGLPKVLEAINVVFDVFKEKNLILPESQATVTEENRFDKGSAAQTKLFGDLGDKKPIDGQPRFGRSFLPDYCFGDFYTRTGLTLEQHELLTWVCIATLGGAEPQLGGHSKGNQNVGKSKEYMIEVLTVMMPYIGYPRTLNALTVLEKAYA</sequence>
<comment type="caution">
    <text evidence="2">The sequence shown here is derived from an EMBL/GenBank/DDBJ whole genome shotgun (WGS) entry which is preliminary data.</text>
</comment>
<reference evidence="2 3" key="1">
    <citation type="submission" date="2024-04" db="EMBL/GenBank/DDBJ databases">
        <title>Tritrichomonas musculus Genome.</title>
        <authorList>
            <person name="Alves-Ferreira E."/>
            <person name="Grigg M."/>
            <person name="Lorenzi H."/>
            <person name="Galac M."/>
        </authorList>
    </citation>
    <scope>NUCLEOTIDE SEQUENCE [LARGE SCALE GENOMIC DNA]</scope>
    <source>
        <strain evidence="2 3">EAF2021</strain>
    </source>
</reference>
<dbReference type="PANTHER" id="PTHR33570:SF2">
    <property type="entry name" value="CARBOXYMUCONOLACTONE DECARBOXYLASE-LIKE DOMAIN-CONTAINING PROTEIN"/>
    <property type="match status" value="1"/>
</dbReference>
<feature type="domain" description="Carboxymuconolactone decarboxylase-like" evidence="1">
    <location>
        <begin position="44"/>
        <end position="115"/>
    </location>
</feature>
<dbReference type="SUPFAM" id="SSF69118">
    <property type="entry name" value="AhpD-like"/>
    <property type="match status" value="1"/>
</dbReference>